<reference evidence="2" key="1">
    <citation type="submission" date="2023-07" db="EMBL/GenBank/DDBJ databases">
        <title>Genome content predicts the carbon catabolic preferences of heterotrophic bacteria.</title>
        <authorList>
            <person name="Gralka M."/>
        </authorList>
    </citation>
    <scope>NUCLEOTIDE SEQUENCE</scope>
    <source>
        <strain evidence="2">I3M17_2</strain>
    </source>
</reference>
<dbReference type="RefSeq" id="WP_303493722.1">
    <property type="nucleotide sequence ID" value="NZ_JAUOPB010000014.1"/>
</dbReference>
<proteinExistence type="predicted"/>
<organism evidence="2 3">
    <name type="scientific">Saccharophagus degradans</name>
    <dbReference type="NCBI Taxonomy" id="86304"/>
    <lineage>
        <taxon>Bacteria</taxon>
        <taxon>Pseudomonadati</taxon>
        <taxon>Pseudomonadota</taxon>
        <taxon>Gammaproteobacteria</taxon>
        <taxon>Cellvibrionales</taxon>
        <taxon>Cellvibrionaceae</taxon>
        <taxon>Saccharophagus</taxon>
    </lineage>
</organism>
<comment type="caution">
    <text evidence="2">The sequence shown here is derived from an EMBL/GenBank/DDBJ whole genome shotgun (WGS) entry which is preliminary data.</text>
</comment>
<protein>
    <submittedName>
        <fullName evidence="2">Uncharacterized protein</fullName>
    </submittedName>
</protein>
<evidence type="ECO:0000256" key="1">
    <source>
        <dbReference type="SAM" id="MobiDB-lite"/>
    </source>
</evidence>
<accession>A0AAW7XB01</accession>
<dbReference type="AlphaFoldDB" id="A0AAW7XB01"/>
<sequence length="249" mass="25689">MADEKFDLVFKGQLVKSVDEAQAKANLGRLFKIDGARLDALFTGKAVTLKKNLDFDTVSKYRVAIKKAGAVVELVAVEAPAPVAKASPAPVAAPAAPKPAFNSVPAEPKPSKPAAAPAAAIVGSAASQVSVPVPDFGVAPPGADILEGGERESLPLMEVDISGIALRETTGNLVDASEIARPAPVQVDIANIALAEQQGELLKPEERKKVEPVQVDISGISLGAEGERLSAPKAPEPPAPDISHIQLVD</sequence>
<feature type="region of interest" description="Disordered" evidence="1">
    <location>
        <begin position="87"/>
        <end position="114"/>
    </location>
</feature>
<evidence type="ECO:0000313" key="2">
    <source>
        <dbReference type="EMBL" id="MDO6424385.1"/>
    </source>
</evidence>
<feature type="region of interest" description="Disordered" evidence="1">
    <location>
        <begin position="224"/>
        <end position="249"/>
    </location>
</feature>
<dbReference type="EMBL" id="JAUOPB010000014">
    <property type="protein sequence ID" value="MDO6424385.1"/>
    <property type="molecule type" value="Genomic_DNA"/>
</dbReference>
<gene>
    <name evidence="2" type="ORF">Q4521_18005</name>
</gene>
<dbReference type="Proteomes" id="UP001169760">
    <property type="component" value="Unassembled WGS sequence"/>
</dbReference>
<name>A0AAW7XB01_9GAMM</name>
<evidence type="ECO:0000313" key="3">
    <source>
        <dbReference type="Proteomes" id="UP001169760"/>
    </source>
</evidence>